<sequence>MSSVVVVTGASGGIGRACAVAFAERGAAIVLIARGEQGLQGAADDVRRHGGTPFVLPVDVSDADAVEAAVDRVENEIGPISVWVNTAFTSVFAPFWKMTTDEFRRATEVSYLGFVYGTWSVLRRMMERDRGTIIQVGSALAYRSIPLQSAYCGAKHGIRGFHESLRVELLHQKSNVNVTMVHMPGVNTPQFRWVLSRMPDKAQPVPPIYQPEIAAEAVMFAADHPRQREYWVGSSTVGTILGNKIAPALLDHYLAITGFKSQQTKEPSDPDAPVNLWEPADGTDGKDFGSHGVFDQRAKTRAPQLWLAHHKYKLAAAATAAVAAGVAGIIRRAAR</sequence>
<dbReference type="InterPro" id="IPR002347">
    <property type="entry name" value="SDR_fam"/>
</dbReference>
<evidence type="ECO:0000256" key="3">
    <source>
        <dbReference type="SAM" id="MobiDB-lite"/>
    </source>
</evidence>
<dbReference type="AlphaFoldDB" id="A0A1H1N8Z8"/>
<dbReference type="InterPro" id="IPR036291">
    <property type="entry name" value="NAD(P)-bd_dom_sf"/>
</dbReference>
<feature type="domain" description="Ketoreductase" evidence="4">
    <location>
        <begin position="3"/>
        <end position="189"/>
    </location>
</feature>
<dbReference type="GO" id="GO:0016020">
    <property type="term" value="C:membrane"/>
    <property type="evidence" value="ECO:0007669"/>
    <property type="project" value="TreeGrafter"/>
</dbReference>
<reference evidence="5 6" key="1">
    <citation type="submission" date="2016-10" db="EMBL/GenBank/DDBJ databases">
        <authorList>
            <person name="de Groot N.N."/>
        </authorList>
    </citation>
    <scope>NUCLEOTIDE SEQUENCE [LARGE SCALE GENOMIC DNA]</scope>
    <source>
        <strain evidence="5 6">DSM 21800</strain>
    </source>
</reference>
<evidence type="ECO:0000313" key="6">
    <source>
        <dbReference type="Proteomes" id="UP000199103"/>
    </source>
</evidence>
<dbReference type="InterPro" id="IPR020904">
    <property type="entry name" value="Sc_DH/Rdtase_CS"/>
</dbReference>
<dbReference type="STRING" id="630515.SAMN04489812_0429"/>
<dbReference type="Pfam" id="PF00106">
    <property type="entry name" value="adh_short"/>
    <property type="match status" value="1"/>
</dbReference>
<evidence type="ECO:0000256" key="2">
    <source>
        <dbReference type="ARBA" id="ARBA00023002"/>
    </source>
</evidence>
<evidence type="ECO:0000256" key="1">
    <source>
        <dbReference type="ARBA" id="ARBA00006484"/>
    </source>
</evidence>
<dbReference type="SUPFAM" id="SSF51735">
    <property type="entry name" value="NAD(P)-binding Rossmann-fold domains"/>
    <property type="match status" value="1"/>
</dbReference>
<dbReference type="NCBIfam" id="NF005495">
    <property type="entry name" value="PRK07109.1"/>
    <property type="match status" value="1"/>
</dbReference>
<evidence type="ECO:0000313" key="5">
    <source>
        <dbReference type="EMBL" id="SDR95473.1"/>
    </source>
</evidence>
<feature type="region of interest" description="Disordered" evidence="3">
    <location>
        <begin position="262"/>
        <end position="283"/>
    </location>
</feature>
<protein>
    <submittedName>
        <fullName evidence="5">Short-chain dehydrogenase</fullName>
    </submittedName>
</protein>
<accession>A0A1H1N8Z8</accession>
<name>A0A1H1N8Z8_9ACTN</name>
<dbReference type="PANTHER" id="PTHR44196">
    <property type="entry name" value="DEHYDROGENASE/REDUCTASE SDR FAMILY MEMBER 7B"/>
    <property type="match status" value="1"/>
</dbReference>
<comment type="similarity">
    <text evidence="1">Belongs to the short-chain dehydrogenases/reductases (SDR) family.</text>
</comment>
<gene>
    <name evidence="5" type="ORF">SAMN04489812_0429</name>
</gene>
<dbReference type="InterPro" id="IPR057326">
    <property type="entry name" value="KR_dom"/>
</dbReference>
<organism evidence="5 6">
    <name type="scientific">Microlunatus soli</name>
    <dbReference type="NCBI Taxonomy" id="630515"/>
    <lineage>
        <taxon>Bacteria</taxon>
        <taxon>Bacillati</taxon>
        <taxon>Actinomycetota</taxon>
        <taxon>Actinomycetes</taxon>
        <taxon>Propionibacteriales</taxon>
        <taxon>Propionibacteriaceae</taxon>
        <taxon>Microlunatus</taxon>
    </lineage>
</organism>
<dbReference type="PANTHER" id="PTHR44196:SF1">
    <property type="entry name" value="DEHYDROGENASE_REDUCTASE SDR FAMILY MEMBER 7B"/>
    <property type="match status" value="1"/>
</dbReference>
<keyword evidence="6" id="KW-1185">Reference proteome</keyword>
<dbReference type="PROSITE" id="PS00061">
    <property type="entry name" value="ADH_SHORT"/>
    <property type="match status" value="1"/>
</dbReference>
<dbReference type="GO" id="GO:0016491">
    <property type="term" value="F:oxidoreductase activity"/>
    <property type="evidence" value="ECO:0007669"/>
    <property type="project" value="UniProtKB-KW"/>
</dbReference>
<keyword evidence="2" id="KW-0560">Oxidoreductase</keyword>
<dbReference type="EMBL" id="LT629772">
    <property type="protein sequence ID" value="SDR95473.1"/>
    <property type="molecule type" value="Genomic_DNA"/>
</dbReference>
<dbReference type="Proteomes" id="UP000199103">
    <property type="component" value="Chromosome I"/>
</dbReference>
<dbReference type="PRINTS" id="PR00081">
    <property type="entry name" value="GDHRDH"/>
</dbReference>
<evidence type="ECO:0000259" key="4">
    <source>
        <dbReference type="SMART" id="SM00822"/>
    </source>
</evidence>
<dbReference type="Gene3D" id="3.40.50.720">
    <property type="entry name" value="NAD(P)-binding Rossmann-like Domain"/>
    <property type="match status" value="1"/>
</dbReference>
<proteinExistence type="inferred from homology"/>
<dbReference type="SMART" id="SM00822">
    <property type="entry name" value="PKS_KR"/>
    <property type="match status" value="1"/>
</dbReference>